<reference evidence="2" key="1">
    <citation type="journal article" date="2021" name="Sci. Rep.">
        <title>Diploid genomic architecture of Nitzschia inconspicua, an elite biomass production diatom.</title>
        <authorList>
            <person name="Oliver A."/>
            <person name="Podell S."/>
            <person name="Pinowska A."/>
            <person name="Traller J.C."/>
            <person name="Smith S.R."/>
            <person name="McClure R."/>
            <person name="Beliaev A."/>
            <person name="Bohutskyi P."/>
            <person name="Hill E.A."/>
            <person name="Rabines A."/>
            <person name="Zheng H."/>
            <person name="Allen L.Z."/>
            <person name="Kuo A."/>
            <person name="Grigoriev I.V."/>
            <person name="Allen A.E."/>
            <person name="Hazlebeck D."/>
            <person name="Allen E.E."/>
        </authorList>
    </citation>
    <scope>NUCLEOTIDE SEQUENCE</scope>
    <source>
        <strain evidence="2">Hildebrandi</strain>
    </source>
</reference>
<dbReference type="AlphaFoldDB" id="A0A9K3Q8X9"/>
<keyword evidence="1" id="KW-0472">Membrane</keyword>
<comment type="caution">
    <text evidence="2">The sequence shown here is derived from an EMBL/GenBank/DDBJ whole genome shotgun (WGS) entry which is preliminary data.</text>
</comment>
<dbReference type="EMBL" id="JAGRRH010000001">
    <property type="protein sequence ID" value="KAG7374515.1"/>
    <property type="molecule type" value="Genomic_DNA"/>
</dbReference>
<dbReference type="PANTHER" id="PTHR10974:SF1">
    <property type="entry name" value="FI08016P-RELATED"/>
    <property type="match status" value="1"/>
</dbReference>
<keyword evidence="1" id="KW-0812">Transmembrane</keyword>
<dbReference type="Proteomes" id="UP000693970">
    <property type="component" value="Unassembled WGS sequence"/>
</dbReference>
<evidence type="ECO:0000313" key="3">
    <source>
        <dbReference type="Proteomes" id="UP000693970"/>
    </source>
</evidence>
<gene>
    <name evidence="2" type="ORF">IV203_013610</name>
</gene>
<accession>A0A9K3Q8X9</accession>
<dbReference type="InterPro" id="IPR004245">
    <property type="entry name" value="DUF229"/>
</dbReference>
<dbReference type="GO" id="GO:0005615">
    <property type="term" value="C:extracellular space"/>
    <property type="evidence" value="ECO:0007669"/>
    <property type="project" value="TreeGrafter"/>
</dbReference>
<evidence type="ECO:0000256" key="1">
    <source>
        <dbReference type="SAM" id="Phobius"/>
    </source>
</evidence>
<proteinExistence type="predicted"/>
<feature type="transmembrane region" description="Helical" evidence="1">
    <location>
        <begin position="6"/>
        <end position="24"/>
    </location>
</feature>
<sequence>MQPRTILFWLFPCYISTTFWLLLLSDRDDSATKKLPAQVVHRSLRNGSISLTVTSQQRPKQNWGPYEQVIQQFSERILSRHITSSNVLVVSPDADIALDIAKGGIINITTTKTQYSQSMKSLSMGSRLLLDASKEGHDIHAIVNNKRRTTSLHDWWESFDIASSDAQEKPSWILLAVFDSPPWEEDHMWENSSEFLQQATVTYIVHAFHSSKESDGKYRFGGLSAAERLLERRYKLQTLFVSHYQVELPERLPEGKENLRKFGPNALFQSLEAIKDLLRWGADNARMYDSEHATFTAYLFATQGLDLAIPRPELYFIDGATPVNPMAIVRKQDLLSLKQCSPSNDRSLLHLRFQGASLIVEQREKNNTTHLFSLSATVQDPPPDKEFLVWMDGNNPALSEAACVKKVRTGMSKCTTRITPSTTFASPETKKFPNTERPNLLLLLLDPISRSHFERTMPHSKEAVRQLNFTSFKNYIAVGPNSGPNQSALYAGTALRNRNGIRSMSNRTIWLWDQLKQAGYATLKGEDGCIENSNMIQSISPTTTHGKALEGLFCFDSFSRPNCIGPDAASSILLSYGKKFIHSYEKLRKTKHELLRWASFLHFTDSHEDTMMLASTIDKNIATFLNQIRNQEIFQNTVVVICSDHGLHYGPSFQTLQGRKEATQPMMHVRIPDRMQTQPIMEIFQRNANKYVTAFDIHRTLQELTFLPPSTDRPIGLSLLSPLPESRELCNSTNGIVPSHFCSLQNH</sequence>
<organism evidence="2 3">
    <name type="scientific">Nitzschia inconspicua</name>
    <dbReference type="NCBI Taxonomy" id="303405"/>
    <lineage>
        <taxon>Eukaryota</taxon>
        <taxon>Sar</taxon>
        <taxon>Stramenopiles</taxon>
        <taxon>Ochrophyta</taxon>
        <taxon>Bacillariophyta</taxon>
        <taxon>Bacillariophyceae</taxon>
        <taxon>Bacillariophycidae</taxon>
        <taxon>Bacillariales</taxon>
        <taxon>Bacillariaceae</taxon>
        <taxon>Nitzschia</taxon>
    </lineage>
</organism>
<reference evidence="2" key="2">
    <citation type="submission" date="2021-04" db="EMBL/GenBank/DDBJ databases">
        <authorList>
            <person name="Podell S."/>
        </authorList>
    </citation>
    <scope>NUCLEOTIDE SEQUENCE</scope>
    <source>
        <strain evidence="2">Hildebrandi</strain>
    </source>
</reference>
<evidence type="ECO:0000313" key="2">
    <source>
        <dbReference type="EMBL" id="KAG7374515.1"/>
    </source>
</evidence>
<protein>
    <submittedName>
        <fullName evidence="2">DUF229 domain containing protein</fullName>
    </submittedName>
</protein>
<dbReference type="OrthoDB" id="413313at2759"/>
<keyword evidence="3" id="KW-1185">Reference proteome</keyword>
<keyword evidence="1" id="KW-1133">Transmembrane helix</keyword>
<name>A0A9K3Q8X9_9STRA</name>
<dbReference type="Pfam" id="PF02995">
    <property type="entry name" value="DUF229"/>
    <property type="match status" value="1"/>
</dbReference>
<dbReference type="PANTHER" id="PTHR10974">
    <property type="entry name" value="FI08016P-RELATED"/>
    <property type="match status" value="1"/>
</dbReference>